<name>X1B338_9ZZZZ</name>
<sequence>MTIAEDLPRKLLSKRAFRVLCKTPLKASSIEITDKLM</sequence>
<protein>
    <submittedName>
        <fullName evidence="1">Uncharacterized protein</fullName>
    </submittedName>
</protein>
<accession>X1B338</accession>
<dbReference type="AlphaFoldDB" id="X1B338"/>
<comment type="caution">
    <text evidence="1">The sequence shown here is derived from an EMBL/GenBank/DDBJ whole genome shotgun (WGS) entry which is preliminary data.</text>
</comment>
<evidence type="ECO:0000313" key="1">
    <source>
        <dbReference type="EMBL" id="GAG75737.1"/>
    </source>
</evidence>
<reference evidence="1" key="1">
    <citation type="journal article" date="2014" name="Front. Microbiol.">
        <title>High frequency of phylogenetically diverse reductive dehalogenase-homologous genes in deep subseafloor sedimentary metagenomes.</title>
        <authorList>
            <person name="Kawai M."/>
            <person name="Futagami T."/>
            <person name="Toyoda A."/>
            <person name="Takaki Y."/>
            <person name="Nishi S."/>
            <person name="Hori S."/>
            <person name="Arai W."/>
            <person name="Tsubouchi T."/>
            <person name="Morono Y."/>
            <person name="Uchiyama I."/>
            <person name="Ito T."/>
            <person name="Fujiyama A."/>
            <person name="Inagaki F."/>
            <person name="Takami H."/>
        </authorList>
    </citation>
    <scope>NUCLEOTIDE SEQUENCE</scope>
    <source>
        <strain evidence="1">Expedition CK06-06</strain>
    </source>
</reference>
<feature type="non-terminal residue" evidence="1">
    <location>
        <position position="37"/>
    </location>
</feature>
<proteinExistence type="predicted"/>
<dbReference type="EMBL" id="BART01014600">
    <property type="protein sequence ID" value="GAG75737.1"/>
    <property type="molecule type" value="Genomic_DNA"/>
</dbReference>
<organism evidence="1">
    <name type="scientific">marine sediment metagenome</name>
    <dbReference type="NCBI Taxonomy" id="412755"/>
    <lineage>
        <taxon>unclassified sequences</taxon>
        <taxon>metagenomes</taxon>
        <taxon>ecological metagenomes</taxon>
    </lineage>
</organism>
<gene>
    <name evidence="1" type="ORF">S01H4_28988</name>
</gene>